<comment type="cofactor">
    <cofactor evidence="1">
        <name>heme</name>
        <dbReference type="ChEBI" id="CHEBI:30413"/>
    </cofactor>
</comment>
<organism evidence="8 9">
    <name type="scientific">[Mycobacterium] burgundiense</name>
    <dbReference type="NCBI Taxonomy" id="3064286"/>
    <lineage>
        <taxon>Bacteria</taxon>
        <taxon>Bacillati</taxon>
        <taxon>Actinomycetota</taxon>
        <taxon>Actinomycetes</taxon>
        <taxon>Mycobacteriales</taxon>
        <taxon>Mycobacteriaceae</taxon>
        <taxon>Mycolicibacterium</taxon>
    </lineage>
</organism>
<sequence>MTKPQVIFDPFSDEYFDDPYDIYLRMQDEAPVYYSEELDFFALTRHADVAAALKDHETYSSARGCDLAMVTSEEGPQKLVMFMDPPDHRVMRSLVNKAFTPRAIQSQRETVEHLIDHYLSQADPDNFDVVQDFSGPFPVEVITRMAGVPEEYGQQVRHWIDTSLTREPGNIGYTEAGMAAAIESGMYYYKLAQERRANPQDDMLSRLIAAEILAEDGQLRKLDDVEIAGFASLLGGAGAETVTKLLGNAMVTFAKNPDQWQKLLDDRSKVPAAVEEMLRFDGPVHYNVRFTLKETQLHGVTIPAGKPVFLMYAAANRDPRAFTDAHVFDIDRDRSEAQNLGLGYGIHSCLGAALARLETTIAMERLLDFMPRYEVKWEGLTKVKMQNVGGYNRVPVKVLR</sequence>
<dbReference type="SUPFAM" id="SSF48264">
    <property type="entry name" value="Cytochrome P450"/>
    <property type="match status" value="1"/>
</dbReference>
<keyword evidence="6" id="KW-0408">Iron</keyword>
<evidence type="ECO:0000256" key="4">
    <source>
        <dbReference type="ARBA" id="ARBA00022723"/>
    </source>
</evidence>
<dbReference type="RefSeq" id="WP_308481698.1">
    <property type="nucleotide sequence ID" value="NZ_OY726397.1"/>
</dbReference>
<accession>A0ABM9LIE8</accession>
<evidence type="ECO:0000313" key="9">
    <source>
        <dbReference type="Proteomes" id="UP001190465"/>
    </source>
</evidence>
<gene>
    <name evidence="8" type="ORF">MU0053_001457</name>
</gene>
<evidence type="ECO:0000256" key="3">
    <source>
        <dbReference type="ARBA" id="ARBA00022617"/>
    </source>
</evidence>
<reference evidence="8 9" key="1">
    <citation type="submission" date="2023-08" db="EMBL/GenBank/DDBJ databases">
        <authorList>
            <person name="Folkvardsen B D."/>
            <person name="Norman A."/>
        </authorList>
    </citation>
    <scope>NUCLEOTIDE SEQUENCE [LARGE SCALE GENOMIC DNA]</scope>
    <source>
        <strain evidence="8 9">Mu0053</strain>
    </source>
</reference>
<evidence type="ECO:0000256" key="2">
    <source>
        <dbReference type="ARBA" id="ARBA00010617"/>
    </source>
</evidence>
<dbReference type="Pfam" id="PF00067">
    <property type="entry name" value="p450"/>
    <property type="match status" value="1"/>
</dbReference>
<dbReference type="EMBL" id="OY726397">
    <property type="protein sequence ID" value="CAJ1499605.1"/>
    <property type="molecule type" value="Genomic_DNA"/>
</dbReference>
<keyword evidence="9" id="KW-1185">Reference proteome</keyword>
<keyword evidence="5" id="KW-0560">Oxidoreductase</keyword>
<evidence type="ECO:0000256" key="1">
    <source>
        <dbReference type="ARBA" id="ARBA00001971"/>
    </source>
</evidence>
<keyword evidence="4" id="KW-0479">Metal-binding</keyword>
<evidence type="ECO:0000256" key="7">
    <source>
        <dbReference type="ARBA" id="ARBA00023033"/>
    </source>
</evidence>
<keyword evidence="3" id="KW-0349">Heme</keyword>
<dbReference type="PRINTS" id="PR00359">
    <property type="entry name" value="BP450"/>
</dbReference>
<name>A0ABM9LIE8_9MYCO</name>
<dbReference type="Proteomes" id="UP001190465">
    <property type="component" value="Chromosome"/>
</dbReference>
<dbReference type="InterPro" id="IPR001128">
    <property type="entry name" value="Cyt_P450"/>
</dbReference>
<keyword evidence="7" id="KW-0503">Monooxygenase</keyword>
<dbReference type="PANTHER" id="PTHR46696">
    <property type="entry name" value="P450, PUTATIVE (EUROFUNG)-RELATED"/>
    <property type="match status" value="1"/>
</dbReference>
<evidence type="ECO:0000313" key="8">
    <source>
        <dbReference type="EMBL" id="CAJ1499605.1"/>
    </source>
</evidence>
<protein>
    <submittedName>
        <fullName evidence="8">Cytochrome P450</fullName>
    </submittedName>
</protein>
<dbReference type="Gene3D" id="1.10.630.10">
    <property type="entry name" value="Cytochrome P450"/>
    <property type="match status" value="1"/>
</dbReference>
<comment type="similarity">
    <text evidence="2">Belongs to the cytochrome P450 family.</text>
</comment>
<dbReference type="InterPro" id="IPR002397">
    <property type="entry name" value="Cyt_P450_B"/>
</dbReference>
<dbReference type="PANTHER" id="PTHR46696:SF4">
    <property type="entry name" value="BIOTIN BIOSYNTHESIS CYTOCHROME P450"/>
    <property type="match status" value="1"/>
</dbReference>
<proteinExistence type="inferred from homology"/>
<evidence type="ECO:0000256" key="6">
    <source>
        <dbReference type="ARBA" id="ARBA00023004"/>
    </source>
</evidence>
<dbReference type="InterPro" id="IPR036396">
    <property type="entry name" value="Cyt_P450_sf"/>
</dbReference>
<evidence type="ECO:0000256" key="5">
    <source>
        <dbReference type="ARBA" id="ARBA00023002"/>
    </source>
</evidence>